<name>A0ABX2XV59_9GAMM</name>
<dbReference type="InterPro" id="IPR036148">
    <property type="entry name" value="MmgE/PrpD_sf"/>
</dbReference>
<feature type="domain" description="MmgE/PrpD C-terminal" evidence="9">
    <location>
        <begin position="288"/>
        <end position="459"/>
    </location>
</feature>
<comment type="pathway">
    <text evidence="2">Organic acid metabolism; propanoate degradation.</text>
</comment>
<evidence type="ECO:0000259" key="9">
    <source>
        <dbReference type="Pfam" id="PF19305"/>
    </source>
</evidence>
<dbReference type="SUPFAM" id="SSF103378">
    <property type="entry name" value="2-methylcitrate dehydratase PrpD"/>
    <property type="match status" value="1"/>
</dbReference>
<evidence type="ECO:0000256" key="3">
    <source>
        <dbReference type="ARBA" id="ARBA00006174"/>
    </source>
</evidence>
<dbReference type="EMBL" id="LYOZ01000010">
    <property type="protein sequence ID" value="OCH98539.1"/>
    <property type="molecule type" value="Genomic_DNA"/>
</dbReference>
<comment type="caution">
    <text evidence="10">The sequence shown here is derived from an EMBL/GenBank/DDBJ whole genome shotgun (WGS) entry which is preliminary data.</text>
</comment>
<evidence type="ECO:0000256" key="1">
    <source>
        <dbReference type="ARBA" id="ARBA00000096"/>
    </source>
</evidence>
<protein>
    <recommendedName>
        <fullName evidence="5">2-methylcitrate dehydratase</fullName>
        <ecNumber evidence="4">4.2.1.79</ecNumber>
    </recommendedName>
</protein>
<keyword evidence="7" id="KW-0456">Lyase</keyword>
<dbReference type="InterPro" id="IPR042188">
    <property type="entry name" value="MmgE/PrpD_sf_2"/>
</dbReference>
<dbReference type="InterPro" id="IPR045336">
    <property type="entry name" value="MmgE_PrpD_N"/>
</dbReference>
<dbReference type="InterPro" id="IPR012705">
    <property type="entry name" value="2Me_IsoCit_deHydtase_PrpD"/>
</dbReference>
<dbReference type="InterPro" id="IPR042183">
    <property type="entry name" value="MmgE/PrpD_sf_1"/>
</dbReference>
<evidence type="ECO:0000259" key="8">
    <source>
        <dbReference type="Pfam" id="PF03972"/>
    </source>
</evidence>
<dbReference type="Pfam" id="PF19305">
    <property type="entry name" value="MmgE_PrpD_C"/>
    <property type="match status" value="1"/>
</dbReference>
<accession>A0ABX2XV59</accession>
<dbReference type="PANTHER" id="PTHR16943:SF8">
    <property type="entry name" value="2-METHYLCITRATE DEHYDRATASE"/>
    <property type="match status" value="1"/>
</dbReference>
<keyword evidence="6" id="KW-0816">Tricarboxylic acid cycle</keyword>
<evidence type="ECO:0000256" key="4">
    <source>
        <dbReference type="ARBA" id="ARBA00013124"/>
    </source>
</evidence>
<dbReference type="PANTHER" id="PTHR16943">
    <property type="entry name" value="2-METHYLCITRATE DEHYDRATASE-RELATED"/>
    <property type="match status" value="1"/>
</dbReference>
<proteinExistence type="inferred from homology"/>
<evidence type="ECO:0000256" key="5">
    <source>
        <dbReference type="ARBA" id="ARBA00017240"/>
    </source>
</evidence>
<dbReference type="EC" id="4.2.1.79" evidence="4"/>
<evidence type="ECO:0000256" key="2">
    <source>
        <dbReference type="ARBA" id="ARBA00005026"/>
    </source>
</evidence>
<dbReference type="Gene3D" id="3.30.1330.120">
    <property type="entry name" value="2-methylcitrate dehydratase PrpD"/>
    <property type="match status" value="1"/>
</dbReference>
<sequence length="481" mass="53221">MHSYVEDNVKPDYDSVMIDIADYVLNTSIESVDAYETARLCLMDTLGCGMLALNFPECTKLLGPVVPGAVLSGGARVPGTSYELDPVQAAFNIGTMIRWLDFNDTWLAAEWGHPSDNLGAILAVADYISRQNLKNGKAALTMHDVLTAMIKAHEIQGCLALENSFNRVGLDHVFLVKIASAAVAAQLFGADRDMMLRTLSQVFVDGQSLRTYRHAPNAGSRKSWAAGDATARAVRLALIAVAGEMGYPSALSAPKWGFYDVLFGGNTFKFQRPYGSYVMENILFKLSYPAEFHAQTAVECAVALHPMIKERFDDIATIELATHESAIRIISKQGTLHNPADRDHCLQYMVAVALLHGDLRAEHYEAMSAADPRIDQLRAKMIVTENKQFSKDYHDPEKRSIANSIKLLFKDGTESRLVTVEYPIGHKRRREEGIPVLLAKFKHNLATRFTPAKVDAIVRAMNDTSTLATMSVVDFMAMWQE</sequence>
<keyword evidence="11" id="KW-1185">Reference proteome</keyword>
<dbReference type="RefSeq" id="WP_065620614.1">
    <property type="nucleotide sequence ID" value="NZ_LYOZ01000010.1"/>
</dbReference>
<dbReference type="Pfam" id="PF03972">
    <property type="entry name" value="MmgE_PrpD_N"/>
    <property type="match status" value="1"/>
</dbReference>
<comment type="similarity">
    <text evidence="3">Belongs to the PrpD family.</text>
</comment>
<evidence type="ECO:0000313" key="11">
    <source>
        <dbReference type="Proteomes" id="UP000093336"/>
    </source>
</evidence>
<dbReference type="NCBIfam" id="NF006943">
    <property type="entry name" value="PRK09425.1"/>
    <property type="match status" value="1"/>
</dbReference>
<evidence type="ECO:0000256" key="6">
    <source>
        <dbReference type="ARBA" id="ARBA00022532"/>
    </source>
</evidence>
<evidence type="ECO:0000313" key="10">
    <source>
        <dbReference type="EMBL" id="OCH98539.1"/>
    </source>
</evidence>
<reference evidence="10 11" key="1">
    <citation type="submission" date="2016-05" db="EMBL/GenBank/DDBJ databases">
        <authorList>
            <person name="Prochazka B."/>
            <person name="Indra A."/>
            <person name="Hasenberger P."/>
            <person name="Blaschitz M."/>
            <person name="Wagner L."/>
            <person name="Wewalka G."/>
            <person name="Sorschag S."/>
            <person name="Schmid D."/>
            <person name="Ruppitsch W."/>
        </authorList>
    </citation>
    <scope>NUCLEOTIDE SEQUENCE [LARGE SCALE GENOMIC DNA]</scope>
    <source>
        <strain evidence="10 11">974010_12</strain>
    </source>
</reference>
<dbReference type="InterPro" id="IPR005656">
    <property type="entry name" value="MmgE_PrpD"/>
</dbReference>
<gene>
    <name evidence="10" type="ORF">A8135_00405</name>
</gene>
<dbReference type="Gene3D" id="1.10.4100.10">
    <property type="entry name" value="2-methylcitrate dehydratase PrpD"/>
    <property type="match status" value="1"/>
</dbReference>
<dbReference type="InterPro" id="IPR045337">
    <property type="entry name" value="MmgE_PrpD_C"/>
</dbReference>
<feature type="domain" description="MmgE/PrpD N-terminal" evidence="8">
    <location>
        <begin position="19"/>
        <end position="271"/>
    </location>
</feature>
<organism evidence="10 11">
    <name type="scientific">Legionella jamestowniensis</name>
    <dbReference type="NCBI Taxonomy" id="455"/>
    <lineage>
        <taxon>Bacteria</taxon>
        <taxon>Pseudomonadati</taxon>
        <taxon>Pseudomonadota</taxon>
        <taxon>Gammaproteobacteria</taxon>
        <taxon>Legionellales</taxon>
        <taxon>Legionellaceae</taxon>
        <taxon>Legionella</taxon>
    </lineage>
</organism>
<dbReference type="Proteomes" id="UP000093336">
    <property type="component" value="Unassembled WGS sequence"/>
</dbReference>
<evidence type="ECO:0000256" key="7">
    <source>
        <dbReference type="ARBA" id="ARBA00023239"/>
    </source>
</evidence>
<dbReference type="NCBIfam" id="TIGR02330">
    <property type="entry name" value="prpD"/>
    <property type="match status" value="1"/>
</dbReference>
<comment type="catalytic activity">
    <reaction evidence="1">
        <text>(2S,3S)-2-methylcitrate = 2-methyl-cis-aconitate + H2O</text>
        <dbReference type="Rhea" id="RHEA:17725"/>
        <dbReference type="ChEBI" id="CHEBI:15377"/>
        <dbReference type="ChEBI" id="CHEBI:57872"/>
        <dbReference type="ChEBI" id="CHEBI:58853"/>
        <dbReference type="EC" id="4.2.1.79"/>
    </reaction>
</comment>